<dbReference type="PANTHER" id="PTHR31286:SF179">
    <property type="entry name" value="RNASE H TYPE-1 DOMAIN-CONTAINING PROTEIN"/>
    <property type="match status" value="1"/>
</dbReference>
<name>M1E0P6_SOLTU</name>
<dbReference type="InParanoid" id="M1E0P6"/>
<evidence type="ECO:0000256" key="1">
    <source>
        <dbReference type="SAM" id="MobiDB-lite"/>
    </source>
</evidence>
<dbReference type="PANTHER" id="PTHR31286">
    <property type="entry name" value="GLYCINE-RICH CELL WALL STRUCTURAL PROTEIN 1.8-LIKE"/>
    <property type="match status" value="1"/>
</dbReference>
<dbReference type="EnsemblPlants" id="PGSC0003DMT400097468">
    <property type="protein sequence ID" value="PGSC0003DMT400097468"/>
    <property type="gene ID" value="PGSC0003DMG400047039"/>
</dbReference>
<proteinExistence type="predicted"/>
<feature type="compositionally biased region" description="Basic residues" evidence="1">
    <location>
        <begin position="449"/>
        <end position="468"/>
    </location>
</feature>
<protein>
    <submittedName>
        <fullName evidence="2">NB-ARC domain containing protein</fullName>
    </submittedName>
</protein>
<dbReference type="InterPro" id="IPR040256">
    <property type="entry name" value="At4g02000-like"/>
</dbReference>
<reference evidence="3" key="1">
    <citation type="journal article" date="2011" name="Nature">
        <title>Genome sequence and analysis of the tuber crop potato.</title>
        <authorList>
            <consortium name="The Potato Genome Sequencing Consortium"/>
        </authorList>
    </citation>
    <scope>NUCLEOTIDE SEQUENCE [LARGE SCALE GENOMIC DNA]</scope>
    <source>
        <strain evidence="3">cv. DM1-3 516 R44</strain>
    </source>
</reference>
<dbReference type="Gramene" id="PGSC0003DMT400097468">
    <property type="protein sequence ID" value="PGSC0003DMT400097468"/>
    <property type="gene ID" value="PGSC0003DMG400047039"/>
</dbReference>
<evidence type="ECO:0000313" key="2">
    <source>
        <dbReference type="EnsemblPlants" id="PGSC0003DMT400097468"/>
    </source>
</evidence>
<dbReference type="Proteomes" id="UP000011115">
    <property type="component" value="Unassembled WGS sequence"/>
</dbReference>
<accession>M1E0P6</accession>
<reference evidence="2" key="2">
    <citation type="submission" date="2015-06" db="UniProtKB">
        <authorList>
            <consortium name="EnsemblPlants"/>
        </authorList>
    </citation>
    <scope>IDENTIFICATION</scope>
    <source>
        <strain evidence="2">DM1-3 516 R44</strain>
    </source>
</reference>
<dbReference type="AlphaFoldDB" id="M1E0P6"/>
<evidence type="ECO:0000313" key="3">
    <source>
        <dbReference type="Proteomes" id="UP000011115"/>
    </source>
</evidence>
<organism evidence="2 3">
    <name type="scientific">Solanum tuberosum</name>
    <name type="common">Potato</name>
    <dbReference type="NCBI Taxonomy" id="4113"/>
    <lineage>
        <taxon>Eukaryota</taxon>
        <taxon>Viridiplantae</taxon>
        <taxon>Streptophyta</taxon>
        <taxon>Embryophyta</taxon>
        <taxon>Tracheophyta</taxon>
        <taxon>Spermatophyta</taxon>
        <taxon>Magnoliopsida</taxon>
        <taxon>eudicotyledons</taxon>
        <taxon>Gunneridae</taxon>
        <taxon>Pentapetalae</taxon>
        <taxon>asterids</taxon>
        <taxon>lamiids</taxon>
        <taxon>Solanales</taxon>
        <taxon>Solanaceae</taxon>
        <taxon>Solanoideae</taxon>
        <taxon>Solaneae</taxon>
        <taxon>Solanum</taxon>
    </lineage>
</organism>
<keyword evidence="3" id="KW-1185">Reference proteome</keyword>
<dbReference type="PaxDb" id="4113-PGSC0003DMT400097468"/>
<feature type="region of interest" description="Disordered" evidence="1">
    <location>
        <begin position="443"/>
        <end position="468"/>
    </location>
</feature>
<sequence length="468" mass="52849">MTISNSKPLHSKFQIAECYKVFIEQPPGYAPNAWKIYQFAGKFIPFRIQKWTPPFSPREETSIAMSWISFPSLPCQYFARNALFSMASAVGQPLDVDQATNDKTRPSTAWVKVEVDLLRTLPKRIRVQLKNLVTDEITNVWKKLGMIIYHIIVTNVNIRGIEKPIVELSLMVKLMPRLEVGEKDDEGTIKDLQIGAEKSDVQVQNLVRQNSSQRLGKAVLDNYSFGNRMLSLIPQQLTTNVVVQSNEPKNIVCTNPFEVLEVEKELELVDSTPTNDQTLVRANFDNNIQSVSTPIGVCSMQTEKHDSVMSPTYSSNPEVAKIIQESEAAMLLKPNSAIKSPMVTLNTSAHEVSKEKHREMITPRWADLVDEEEHVSPLLLSRKLSPQALEFVPNSIIAKKKQEALALEFSPTRGYDSDLGDDSFDEDEEENMLDICFDKVARDGDISPRHQRSGSNKNKKKTHGRQHS</sequence>
<dbReference type="HOGENOM" id="CLU_584494_0_0_1"/>